<dbReference type="InterPro" id="IPR015915">
    <property type="entry name" value="Kelch-typ_b-propeller"/>
</dbReference>
<evidence type="ECO:0000313" key="1">
    <source>
        <dbReference type="EMBL" id="KAG5544670.1"/>
    </source>
</evidence>
<dbReference type="Proteomes" id="UP000823749">
    <property type="component" value="Chromosome 6"/>
</dbReference>
<gene>
    <name evidence="1" type="ORF">RHGRI_017194</name>
</gene>
<evidence type="ECO:0000313" key="2">
    <source>
        <dbReference type="Proteomes" id="UP000823749"/>
    </source>
</evidence>
<dbReference type="AlphaFoldDB" id="A0AAV6JWW6"/>
<protein>
    <submittedName>
        <fullName evidence="1">Uncharacterized protein</fullName>
    </submittedName>
</protein>
<name>A0AAV6JWW6_9ERIC</name>
<accession>A0AAV6JWW6</accession>
<dbReference type="EMBL" id="JACTNZ010000006">
    <property type="protein sequence ID" value="KAG5544670.1"/>
    <property type="molecule type" value="Genomic_DNA"/>
</dbReference>
<reference evidence="1 2" key="1">
    <citation type="submission" date="2020-08" db="EMBL/GenBank/DDBJ databases">
        <title>Plant Genome Project.</title>
        <authorList>
            <person name="Zhang R.-G."/>
        </authorList>
    </citation>
    <scope>NUCLEOTIDE SEQUENCE [LARGE SCALE GENOMIC DNA]</scope>
    <source>
        <strain evidence="1">WSP0</strain>
        <tissue evidence="1">Leaf</tissue>
    </source>
</reference>
<dbReference type="SUPFAM" id="SSF117281">
    <property type="entry name" value="Kelch motif"/>
    <property type="match status" value="1"/>
</dbReference>
<keyword evidence="2" id="KW-1185">Reference proteome</keyword>
<organism evidence="1 2">
    <name type="scientific">Rhododendron griersonianum</name>
    <dbReference type="NCBI Taxonomy" id="479676"/>
    <lineage>
        <taxon>Eukaryota</taxon>
        <taxon>Viridiplantae</taxon>
        <taxon>Streptophyta</taxon>
        <taxon>Embryophyta</taxon>
        <taxon>Tracheophyta</taxon>
        <taxon>Spermatophyta</taxon>
        <taxon>Magnoliopsida</taxon>
        <taxon>eudicotyledons</taxon>
        <taxon>Gunneridae</taxon>
        <taxon>Pentapetalae</taxon>
        <taxon>asterids</taxon>
        <taxon>Ericales</taxon>
        <taxon>Ericaceae</taxon>
        <taxon>Ericoideae</taxon>
        <taxon>Rhodoreae</taxon>
        <taxon>Rhododendron</taxon>
    </lineage>
</organism>
<sequence length="335" mass="37038">MVVAVEGKIYALAGHADYYGPGGPPQTIEPVFEVYEPAEDAWYALPNPPFLSFYSRSPGPVLLSHTVIDNTIYVQEENPKVRLGEELEQLYTYNVTEREWKYHKRGAAVYGNPKGGILKYHFWFRRADVWMKSCTYIAAAWYLEVYAHHLTAKRVKVVENMKGKTSVAAASSTIHDDNALYWDVISDPRHSYGVPFIKLPVKLLSLRGSSCLVAHLGSQMLLAVCSYYPPPRTTTKSASIPSLFGDGQRGIMYLSLLFVPIPFCFKAFNTFKSHETLSKSGSGLCKSHTNGSEKELGVRASQGELVGTEGSELVEGGTMVGAIVMPCSVLAYIFA</sequence>
<comment type="caution">
    <text evidence="1">The sequence shown here is derived from an EMBL/GenBank/DDBJ whole genome shotgun (WGS) entry which is preliminary data.</text>
</comment>
<proteinExistence type="predicted"/>